<proteinExistence type="predicted"/>
<evidence type="ECO:0000313" key="3">
    <source>
        <dbReference type="Proteomes" id="UP000275078"/>
    </source>
</evidence>
<evidence type="ECO:0000256" key="1">
    <source>
        <dbReference type="SAM" id="MobiDB-lite"/>
    </source>
</evidence>
<dbReference type="EMBL" id="ML120040">
    <property type="protein sequence ID" value="RPA70828.1"/>
    <property type="molecule type" value="Genomic_DNA"/>
</dbReference>
<protein>
    <submittedName>
        <fullName evidence="2">Uncharacterized protein</fullName>
    </submittedName>
</protein>
<sequence length="119" mass="14261">MYERKAAKTGNTKEIKNAKEKRYETNKAGSKGWDEVKTVRRDRRYEWGRLEDMPMGADTMAIIRTSRNRRMRNDQKRAIRKEAHAGNPKGCNKRESRNRGWWITEHELEYRGHTPQLRE</sequence>
<dbReference type="Proteomes" id="UP000275078">
    <property type="component" value="Unassembled WGS sequence"/>
</dbReference>
<gene>
    <name evidence="2" type="ORF">BJ508DRAFT_316170</name>
</gene>
<evidence type="ECO:0000313" key="2">
    <source>
        <dbReference type="EMBL" id="RPA70828.1"/>
    </source>
</evidence>
<keyword evidence="3" id="KW-1185">Reference proteome</keyword>
<dbReference type="AlphaFoldDB" id="A0A3N4HCG3"/>
<organism evidence="2 3">
    <name type="scientific">Ascobolus immersus RN42</name>
    <dbReference type="NCBI Taxonomy" id="1160509"/>
    <lineage>
        <taxon>Eukaryota</taxon>
        <taxon>Fungi</taxon>
        <taxon>Dikarya</taxon>
        <taxon>Ascomycota</taxon>
        <taxon>Pezizomycotina</taxon>
        <taxon>Pezizomycetes</taxon>
        <taxon>Pezizales</taxon>
        <taxon>Ascobolaceae</taxon>
        <taxon>Ascobolus</taxon>
    </lineage>
</organism>
<name>A0A3N4HCG3_ASCIM</name>
<feature type="compositionally biased region" description="Basic and acidic residues" evidence="1">
    <location>
        <begin position="1"/>
        <end position="25"/>
    </location>
</feature>
<feature type="region of interest" description="Disordered" evidence="1">
    <location>
        <begin position="1"/>
        <end position="30"/>
    </location>
</feature>
<reference evidence="2 3" key="1">
    <citation type="journal article" date="2018" name="Nat. Ecol. Evol.">
        <title>Pezizomycetes genomes reveal the molecular basis of ectomycorrhizal truffle lifestyle.</title>
        <authorList>
            <person name="Murat C."/>
            <person name="Payen T."/>
            <person name="Noel B."/>
            <person name="Kuo A."/>
            <person name="Morin E."/>
            <person name="Chen J."/>
            <person name="Kohler A."/>
            <person name="Krizsan K."/>
            <person name="Balestrini R."/>
            <person name="Da Silva C."/>
            <person name="Montanini B."/>
            <person name="Hainaut M."/>
            <person name="Levati E."/>
            <person name="Barry K.W."/>
            <person name="Belfiori B."/>
            <person name="Cichocki N."/>
            <person name="Clum A."/>
            <person name="Dockter R.B."/>
            <person name="Fauchery L."/>
            <person name="Guy J."/>
            <person name="Iotti M."/>
            <person name="Le Tacon F."/>
            <person name="Lindquist E.A."/>
            <person name="Lipzen A."/>
            <person name="Malagnac F."/>
            <person name="Mello A."/>
            <person name="Molinier V."/>
            <person name="Miyauchi S."/>
            <person name="Poulain J."/>
            <person name="Riccioni C."/>
            <person name="Rubini A."/>
            <person name="Sitrit Y."/>
            <person name="Splivallo R."/>
            <person name="Traeger S."/>
            <person name="Wang M."/>
            <person name="Zifcakova L."/>
            <person name="Wipf D."/>
            <person name="Zambonelli A."/>
            <person name="Paolocci F."/>
            <person name="Nowrousian M."/>
            <person name="Ottonello S."/>
            <person name="Baldrian P."/>
            <person name="Spatafora J.W."/>
            <person name="Henrissat B."/>
            <person name="Nagy L.G."/>
            <person name="Aury J.M."/>
            <person name="Wincker P."/>
            <person name="Grigoriev I.V."/>
            <person name="Bonfante P."/>
            <person name="Martin F.M."/>
        </authorList>
    </citation>
    <scope>NUCLEOTIDE SEQUENCE [LARGE SCALE GENOMIC DNA]</scope>
    <source>
        <strain evidence="2 3">RN42</strain>
    </source>
</reference>
<accession>A0A3N4HCG3</accession>